<reference evidence="1" key="1">
    <citation type="submission" date="2022-02" db="EMBL/GenBank/DDBJ databases">
        <authorList>
            <person name="Henning P.M."/>
            <person name="McCubbin A.G."/>
            <person name="Shore J.S."/>
        </authorList>
    </citation>
    <scope>NUCLEOTIDE SEQUENCE</scope>
    <source>
        <strain evidence="1">F60SS</strain>
        <tissue evidence="1">Leaves</tissue>
    </source>
</reference>
<evidence type="ECO:0000313" key="1">
    <source>
        <dbReference type="EMBL" id="KAJ4837112.1"/>
    </source>
</evidence>
<sequence>MIVGDRIGKTIITGSKSAGGGSTTFNSAIVGSYEHGCQSFSSLQAPAKQSVDNGGEGGGGAVRCTVAVVESRKWE</sequence>
<evidence type="ECO:0000313" key="2">
    <source>
        <dbReference type="Proteomes" id="UP001141552"/>
    </source>
</evidence>
<keyword evidence="2" id="KW-1185">Reference proteome</keyword>
<accession>A0A9Q0FUZ6</accession>
<protein>
    <submittedName>
        <fullName evidence="1">Uncharacterized protein</fullName>
    </submittedName>
</protein>
<comment type="caution">
    <text evidence="1">The sequence shown here is derived from an EMBL/GenBank/DDBJ whole genome shotgun (WGS) entry which is preliminary data.</text>
</comment>
<organism evidence="1 2">
    <name type="scientific">Turnera subulata</name>
    <dbReference type="NCBI Taxonomy" id="218843"/>
    <lineage>
        <taxon>Eukaryota</taxon>
        <taxon>Viridiplantae</taxon>
        <taxon>Streptophyta</taxon>
        <taxon>Embryophyta</taxon>
        <taxon>Tracheophyta</taxon>
        <taxon>Spermatophyta</taxon>
        <taxon>Magnoliopsida</taxon>
        <taxon>eudicotyledons</taxon>
        <taxon>Gunneridae</taxon>
        <taxon>Pentapetalae</taxon>
        <taxon>rosids</taxon>
        <taxon>fabids</taxon>
        <taxon>Malpighiales</taxon>
        <taxon>Passifloraceae</taxon>
        <taxon>Turnera</taxon>
    </lineage>
</organism>
<reference evidence="1" key="2">
    <citation type="journal article" date="2023" name="Plants (Basel)">
        <title>Annotation of the Turnera subulata (Passifloraceae) Draft Genome Reveals the S-Locus Evolved after the Divergence of Turneroideae from Passifloroideae in a Stepwise Manner.</title>
        <authorList>
            <person name="Henning P.M."/>
            <person name="Roalson E.H."/>
            <person name="Mir W."/>
            <person name="McCubbin A.G."/>
            <person name="Shore J.S."/>
        </authorList>
    </citation>
    <scope>NUCLEOTIDE SEQUENCE</scope>
    <source>
        <strain evidence="1">F60SS</strain>
    </source>
</reference>
<gene>
    <name evidence="1" type="ORF">Tsubulata_038098</name>
</gene>
<dbReference type="Proteomes" id="UP001141552">
    <property type="component" value="Unassembled WGS sequence"/>
</dbReference>
<dbReference type="AlphaFoldDB" id="A0A9Q0FUZ6"/>
<proteinExistence type="predicted"/>
<dbReference type="EMBL" id="JAKUCV010003937">
    <property type="protein sequence ID" value="KAJ4837112.1"/>
    <property type="molecule type" value="Genomic_DNA"/>
</dbReference>
<name>A0A9Q0FUZ6_9ROSI</name>